<name>A0A6N7EW93_9GAMM</name>
<evidence type="ECO:0000313" key="4">
    <source>
        <dbReference type="Proteomes" id="UP000471298"/>
    </source>
</evidence>
<sequence length="201" mass="23158">MKIQITHTQKLIFLFLVSLLGGCSSIPKQAESLDNACSILDTHKKWRSAFDQTFKKYGVPPHVVMAFMHQESRFVHDARPPKKKILGIPTQRPSTAYGYAQALDSTWDWYRDKTGYRGAKRDHLPDAVDFVGWYINENHRRTGISKWDAANQYFAYHDGTTGFLKGTHKEKAWLLNVAQKVNTRASMYRRQLAACYKYPAL</sequence>
<dbReference type="InterPro" id="IPR045795">
    <property type="entry name" value="SLT_4"/>
</dbReference>
<dbReference type="Proteomes" id="UP000471298">
    <property type="component" value="Unassembled WGS sequence"/>
</dbReference>
<comment type="caution">
    <text evidence="3">The sequence shown here is derived from an EMBL/GenBank/DDBJ whole genome shotgun (WGS) entry which is preliminary data.</text>
</comment>
<accession>A0A6N7EW93</accession>
<dbReference type="EMBL" id="WHNW01000001">
    <property type="protein sequence ID" value="MPV85367.1"/>
    <property type="molecule type" value="Genomic_DNA"/>
</dbReference>
<evidence type="ECO:0000256" key="1">
    <source>
        <dbReference type="SAM" id="SignalP"/>
    </source>
</evidence>
<keyword evidence="1" id="KW-0732">Signal</keyword>
<dbReference type="RefSeq" id="WP_152808542.1">
    <property type="nucleotide sequence ID" value="NZ_WHNW01000001.1"/>
</dbReference>
<proteinExistence type="predicted"/>
<dbReference type="AlphaFoldDB" id="A0A6N7EW93"/>
<dbReference type="Gene3D" id="1.10.530.10">
    <property type="match status" value="1"/>
</dbReference>
<feature type="chain" id="PRO_5026832485" evidence="1">
    <location>
        <begin position="31"/>
        <end position="201"/>
    </location>
</feature>
<reference evidence="3 4" key="1">
    <citation type="submission" date="2019-10" db="EMBL/GenBank/DDBJ databases">
        <title>Cardiobacteriales fam. a chemoheterotrophic member of the order Cardiobacteriales, and proposal of Cardiobacteriales fam. nov.</title>
        <authorList>
            <person name="Wang C."/>
        </authorList>
    </citation>
    <scope>NUCLEOTIDE SEQUENCE [LARGE SCALE GENOMIC DNA]</scope>
    <source>
        <strain evidence="3 4">ML27</strain>
    </source>
</reference>
<dbReference type="SUPFAM" id="SSF53955">
    <property type="entry name" value="Lysozyme-like"/>
    <property type="match status" value="1"/>
</dbReference>
<evidence type="ECO:0000259" key="2">
    <source>
        <dbReference type="Pfam" id="PF19489"/>
    </source>
</evidence>
<protein>
    <submittedName>
        <fullName evidence="3">Transglycosylase SLT domain-containing protein</fullName>
    </submittedName>
</protein>
<dbReference type="InParanoid" id="A0A6N7EW93"/>
<feature type="signal peptide" evidence="1">
    <location>
        <begin position="1"/>
        <end position="30"/>
    </location>
</feature>
<gene>
    <name evidence="3" type="ORF">GCU85_01290</name>
</gene>
<feature type="domain" description="Transglycosylase SLT" evidence="2">
    <location>
        <begin position="12"/>
        <end position="195"/>
    </location>
</feature>
<keyword evidence="4" id="KW-1185">Reference proteome</keyword>
<organism evidence="3 4">
    <name type="scientific">Ostreibacterium oceani</name>
    <dbReference type="NCBI Taxonomy" id="2654998"/>
    <lineage>
        <taxon>Bacteria</taxon>
        <taxon>Pseudomonadati</taxon>
        <taxon>Pseudomonadota</taxon>
        <taxon>Gammaproteobacteria</taxon>
        <taxon>Cardiobacteriales</taxon>
        <taxon>Ostreibacteriaceae</taxon>
        <taxon>Ostreibacterium</taxon>
    </lineage>
</organism>
<evidence type="ECO:0000313" key="3">
    <source>
        <dbReference type="EMBL" id="MPV85367.1"/>
    </source>
</evidence>
<dbReference type="Pfam" id="PF19489">
    <property type="entry name" value="SLT_4"/>
    <property type="match status" value="1"/>
</dbReference>
<dbReference type="PROSITE" id="PS51257">
    <property type="entry name" value="PROKAR_LIPOPROTEIN"/>
    <property type="match status" value="1"/>
</dbReference>
<dbReference type="InterPro" id="IPR023346">
    <property type="entry name" value="Lysozyme-like_dom_sf"/>
</dbReference>